<feature type="domain" description="DUF1585" evidence="2">
    <location>
        <begin position="1315"/>
        <end position="1389"/>
    </location>
</feature>
<dbReference type="Proteomes" id="UP000317178">
    <property type="component" value="Chromosome"/>
</dbReference>
<feature type="domain" description="DUF1588" evidence="4">
    <location>
        <begin position="1204"/>
        <end position="1299"/>
    </location>
</feature>
<dbReference type="InterPro" id="IPR013036">
    <property type="entry name" value="DUF1587"/>
</dbReference>
<dbReference type="EMBL" id="CP036281">
    <property type="protein sequence ID" value="QDU82386.1"/>
    <property type="molecule type" value="Genomic_DNA"/>
</dbReference>
<feature type="domain" description="DUF1595" evidence="7">
    <location>
        <begin position="990"/>
        <end position="1047"/>
    </location>
</feature>
<evidence type="ECO:0000259" key="6">
    <source>
        <dbReference type="Pfam" id="PF07635"/>
    </source>
</evidence>
<evidence type="ECO:0000259" key="7">
    <source>
        <dbReference type="Pfam" id="PF07637"/>
    </source>
</evidence>
<accession>A0A518CT43</accession>
<feature type="domain" description="Cytochrome C Planctomycete-type" evidence="6">
    <location>
        <begin position="60"/>
        <end position="107"/>
    </location>
</feature>
<gene>
    <name evidence="8" type="ORF">Pla110_41410</name>
</gene>
<evidence type="ECO:0000313" key="9">
    <source>
        <dbReference type="Proteomes" id="UP000317178"/>
    </source>
</evidence>
<reference evidence="8 9" key="1">
    <citation type="submission" date="2019-02" db="EMBL/GenBank/DDBJ databases">
        <title>Deep-cultivation of Planctomycetes and their phenomic and genomic characterization uncovers novel biology.</title>
        <authorList>
            <person name="Wiegand S."/>
            <person name="Jogler M."/>
            <person name="Boedeker C."/>
            <person name="Pinto D."/>
            <person name="Vollmers J."/>
            <person name="Rivas-Marin E."/>
            <person name="Kohn T."/>
            <person name="Peeters S.H."/>
            <person name="Heuer A."/>
            <person name="Rast P."/>
            <person name="Oberbeckmann S."/>
            <person name="Bunk B."/>
            <person name="Jeske O."/>
            <person name="Meyerdierks A."/>
            <person name="Storesund J.E."/>
            <person name="Kallscheuer N."/>
            <person name="Luecker S."/>
            <person name="Lage O.M."/>
            <person name="Pohl T."/>
            <person name="Merkel B.J."/>
            <person name="Hornburger P."/>
            <person name="Mueller R.-W."/>
            <person name="Bruemmer F."/>
            <person name="Labrenz M."/>
            <person name="Spormann A.M."/>
            <person name="Op den Camp H."/>
            <person name="Overmann J."/>
            <person name="Amann R."/>
            <person name="Jetten M.S.M."/>
            <person name="Mascher T."/>
            <person name="Medema M.H."/>
            <person name="Devos D.P."/>
            <person name="Kaster A.-K."/>
            <person name="Ovreas L."/>
            <person name="Rohde M."/>
            <person name="Galperin M.Y."/>
            <person name="Jogler C."/>
        </authorList>
    </citation>
    <scope>NUCLEOTIDE SEQUENCE [LARGE SCALE GENOMIC DNA]</scope>
    <source>
        <strain evidence="8 9">Pla110</strain>
    </source>
</reference>
<sequence precursor="true">MRLPDLPTSIVTPRLRPTLLFGCFILFSAASIAAAEDSLPFEDLEADFTISIQPLLKTYCNDCHSTDAQEGDLDLERYAGFQHVRQAPAPWQKVIEMLDNGEMPPEESKQLTAEEKKSLLKWVRHYLDTEARSNAGDPGPVVLRRLNNAEYTYTIQDLTGAELNPAEQFPVDGAAGEGFTNTGNSLVMSPSLVTKYFDAAKGIASHVVLLPDGIRFSTGSSRRDFTDETVARIQEIYTRHTGPMGDSHLLDQWNVADTAVLTKDDGRVDLARYFGVLLKHRDSLISGKVNFEEIASAEKVNAKYLQLLGTMLVAPLDDSILLNQLRQRWQTVTPEQGDEIIAEIRAWQQQLWKYNKVGQFGSIRAWQEGVNPISSSRQFRFPLSSEKAGEDLILSLQANNAGDESPDDVVLWHQPRFVRPGQSTLLLSDVRAISILLPELRTETLTKIENYLSAAQEIRNQTATENEQMDVNSLAARHDIDPLLMPGWLSMLGLGGNTLSSQDYLHVAYQDPTRESVKGWGFPEAPALMLLSNPTDDTLRVPGEMLPHSIAVHPRPERWVAVGWQSTIQGSVRVEAEVQDADLGCGNGANWSLELRRGSQREVLQSGTVAGMTAAKVDPITNISLQPGDMISLVIDPRDRDHACDLTRIELKVTELAEEQRSWSLTEDCAATIADGNPHADQHGNLSVWHFYSGMIEENLSDNQYIPRGSLLAKWLGEPDSERAHSLAKQLQQLLNAGPTDATTEEDRQLYSRLHSLNGLLFSQIDYATLALRLPEERANENQFGFNPQEIESTNIQQVTERGDLIVTAPAQLMFRLPADMLQGADFVTAATLQMAQGSVQVQASDQVQTDWENLQPGLPVLLPEGSGTRKQWEASLEEFRDLFPLAMCYPKIVPVDEGISIVLYHREDEHLKRLMLSDEESQRLDQLWSELRYISQDALTSLVVLEQLIQFATQDGEPTLYEPLREPYELRASEYRKWLLETESVHLQALLEFITRAYRRPLTPRETTAIQELYAQFREEEMDHEEAFRLTLARVLTSPAFLYRLEEPGEGLEPTLVSDFELATRLSYFLWSSTPDAELTRLASENRLHEPEVLAAQTRRMLADPKIRRMAIEFGCQWLHIRDFDQHDEKSEAHFPEFATIRKDMYEESILYFTDLFQNDRSILDLIESDYTFLNENLATFYEIPHVTGPDWRRVEGVRQYGRGGILAQATTLSKQSGASRTSAILRGNWVYESLLGERLPRPPQGIPILPETVPASLTERQLIEQHSSVASCAKCHERIDPFGFSLEGFDAIGRRRSVDGGGHAIDTSTTLRDGTEIEGLSGLQQYLGESQRETIVRQFCRKLLGYALGRSVQLSDEPLIDEMMTKLSQNGYRIVTAVDTIIQSEQFHKIRGRDFSPPFEVTDTP</sequence>
<evidence type="ECO:0000259" key="5">
    <source>
        <dbReference type="Pfam" id="PF07631"/>
    </source>
</evidence>
<dbReference type="InterPro" id="IPR013039">
    <property type="entry name" value="DUF1588"/>
</dbReference>
<dbReference type="InterPro" id="IPR013043">
    <property type="entry name" value="DUF1595"/>
</dbReference>
<dbReference type="SUPFAM" id="SSF46626">
    <property type="entry name" value="Cytochrome c"/>
    <property type="match status" value="1"/>
</dbReference>
<evidence type="ECO:0000259" key="3">
    <source>
        <dbReference type="Pfam" id="PF07626"/>
    </source>
</evidence>
<name>A0A518CT43_9PLAN</name>
<dbReference type="Pfam" id="PF07635">
    <property type="entry name" value="PSCyt1"/>
    <property type="match status" value="1"/>
</dbReference>
<dbReference type="Pfam" id="PF07631">
    <property type="entry name" value="PSD4"/>
    <property type="match status" value="1"/>
</dbReference>
<dbReference type="InterPro" id="IPR011478">
    <property type="entry name" value="DUF1585"/>
</dbReference>
<evidence type="ECO:0000259" key="2">
    <source>
        <dbReference type="Pfam" id="PF07624"/>
    </source>
</evidence>
<dbReference type="Pfam" id="PF07627">
    <property type="entry name" value="PSCyt3"/>
    <property type="match status" value="1"/>
</dbReference>
<feature type="chain" id="PRO_5022050443" description="Planctomycete cytochrome C" evidence="1">
    <location>
        <begin position="36"/>
        <end position="1407"/>
    </location>
</feature>
<proteinExistence type="predicted"/>
<evidence type="ECO:0000259" key="4">
    <source>
        <dbReference type="Pfam" id="PF07627"/>
    </source>
</evidence>
<dbReference type="RefSeq" id="WP_197440325.1">
    <property type="nucleotide sequence ID" value="NZ_CP036281.1"/>
</dbReference>
<dbReference type="InterPro" id="IPR013042">
    <property type="entry name" value="DUF1592"/>
</dbReference>
<dbReference type="Pfam" id="PF07626">
    <property type="entry name" value="PSD3"/>
    <property type="match status" value="1"/>
</dbReference>
<evidence type="ECO:0000256" key="1">
    <source>
        <dbReference type="SAM" id="SignalP"/>
    </source>
</evidence>
<dbReference type="KEGG" id="plon:Pla110_41410"/>
<organism evidence="8 9">
    <name type="scientific">Polystyrenella longa</name>
    <dbReference type="NCBI Taxonomy" id="2528007"/>
    <lineage>
        <taxon>Bacteria</taxon>
        <taxon>Pseudomonadati</taxon>
        <taxon>Planctomycetota</taxon>
        <taxon>Planctomycetia</taxon>
        <taxon>Planctomycetales</taxon>
        <taxon>Planctomycetaceae</taxon>
        <taxon>Polystyrenella</taxon>
    </lineage>
</organism>
<evidence type="ECO:0000313" key="8">
    <source>
        <dbReference type="EMBL" id="QDU82386.1"/>
    </source>
</evidence>
<dbReference type="Pfam" id="PF07637">
    <property type="entry name" value="PSD5"/>
    <property type="match status" value="1"/>
</dbReference>
<dbReference type="InterPro" id="IPR036909">
    <property type="entry name" value="Cyt_c-like_dom_sf"/>
</dbReference>
<dbReference type="Pfam" id="PF07624">
    <property type="entry name" value="PSD2"/>
    <property type="match status" value="1"/>
</dbReference>
<dbReference type="GO" id="GO:0020037">
    <property type="term" value="F:heme binding"/>
    <property type="evidence" value="ECO:0007669"/>
    <property type="project" value="InterPro"/>
</dbReference>
<feature type="signal peptide" evidence="1">
    <location>
        <begin position="1"/>
        <end position="35"/>
    </location>
</feature>
<keyword evidence="1" id="KW-0732">Signal</keyword>
<dbReference type="InterPro" id="IPR011429">
    <property type="entry name" value="Cyt_c_Planctomycete-type"/>
</dbReference>
<feature type="domain" description="DUF1592" evidence="5">
    <location>
        <begin position="1059"/>
        <end position="1185"/>
    </location>
</feature>
<protein>
    <recommendedName>
        <fullName evidence="10">Planctomycete cytochrome C</fullName>
    </recommendedName>
</protein>
<keyword evidence="9" id="KW-1185">Reference proteome</keyword>
<dbReference type="GO" id="GO:0009055">
    <property type="term" value="F:electron transfer activity"/>
    <property type="evidence" value="ECO:0007669"/>
    <property type="project" value="InterPro"/>
</dbReference>
<feature type="domain" description="DUF1587" evidence="3">
    <location>
        <begin position="144"/>
        <end position="208"/>
    </location>
</feature>
<evidence type="ECO:0008006" key="10">
    <source>
        <dbReference type="Google" id="ProtNLM"/>
    </source>
</evidence>